<dbReference type="AlphaFoldDB" id="A0A212F8N2"/>
<comment type="caution">
    <text evidence="4">The sequence shown here is derived from an EMBL/GenBank/DDBJ whole genome shotgun (WGS) entry which is preliminary data.</text>
</comment>
<sequence length="107" mass="11698">MLIIYKNINAAVAIYPPEEKPEAFKDEKGCYLSSLKRLLDVDVPYSPQDGVSCVEYLCKESGDTYLFTCGSLAAGNGREVVAGNKTLPYPECCDSIECDDEVEGNNC</sequence>
<evidence type="ECO:0000313" key="5">
    <source>
        <dbReference type="Proteomes" id="UP000007151"/>
    </source>
</evidence>
<comment type="subcellular location">
    <subcellularLocation>
        <location evidence="1">Secreted</location>
    </subcellularLocation>
</comment>
<keyword evidence="5" id="KW-1185">Reference proteome</keyword>
<name>A0A212F8N2_DANPL</name>
<protein>
    <recommendedName>
        <fullName evidence="3">Single domain-containing protein</fullName>
    </recommendedName>
</protein>
<proteinExistence type="predicted"/>
<dbReference type="EMBL" id="AGBW02009693">
    <property type="protein sequence ID" value="OWR50102.1"/>
    <property type="molecule type" value="Genomic_DNA"/>
</dbReference>
<dbReference type="FunCoup" id="A0A212F8N2">
    <property type="interactions" value="40"/>
</dbReference>
<accession>A0A212F8N2</accession>
<evidence type="ECO:0000259" key="3">
    <source>
        <dbReference type="SMART" id="SM01318"/>
    </source>
</evidence>
<dbReference type="KEGG" id="dpl:KGM_207238"/>
<reference evidence="4 5" key="1">
    <citation type="journal article" date="2011" name="Cell">
        <title>The monarch butterfly genome yields insights into long-distance migration.</title>
        <authorList>
            <person name="Zhan S."/>
            <person name="Merlin C."/>
            <person name="Boore J.L."/>
            <person name="Reppert S.M."/>
        </authorList>
    </citation>
    <scope>NUCLEOTIDE SEQUENCE [LARGE SCALE GENOMIC DNA]</scope>
    <source>
        <strain evidence="4">F-2</strain>
    </source>
</reference>
<dbReference type="Pfam" id="PF15430">
    <property type="entry name" value="SVWC"/>
    <property type="match status" value="1"/>
</dbReference>
<organism evidence="4 5">
    <name type="scientific">Danaus plexippus plexippus</name>
    <dbReference type="NCBI Taxonomy" id="278856"/>
    <lineage>
        <taxon>Eukaryota</taxon>
        <taxon>Metazoa</taxon>
        <taxon>Ecdysozoa</taxon>
        <taxon>Arthropoda</taxon>
        <taxon>Hexapoda</taxon>
        <taxon>Insecta</taxon>
        <taxon>Pterygota</taxon>
        <taxon>Neoptera</taxon>
        <taxon>Endopterygota</taxon>
        <taxon>Lepidoptera</taxon>
        <taxon>Glossata</taxon>
        <taxon>Ditrysia</taxon>
        <taxon>Papilionoidea</taxon>
        <taxon>Nymphalidae</taxon>
        <taxon>Danainae</taxon>
        <taxon>Danaini</taxon>
        <taxon>Danaina</taxon>
        <taxon>Danaus</taxon>
        <taxon>Danaus</taxon>
    </lineage>
</organism>
<evidence type="ECO:0000256" key="2">
    <source>
        <dbReference type="ARBA" id="ARBA00022525"/>
    </source>
</evidence>
<gene>
    <name evidence="4" type="ORF">KGM_207238</name>
</gene>
<dbReference type="InterPro" id="IPR029277">
    <property type="entry name" value="SVWC_dom"/>
</dbReference>
<keyword evidence="2" id="KW-0964">Secreted</keyword>
<dbReference type="SMART" id="SM01318">
    <property type="entry name" value="SVWC"/>
    <property type="match status" value="1"/>
</dbReference>
<dbReference type="InParanoid" id="A0A212F8N2"/>
<evidence type="ECO:0000256" key="1">
    <source>
        <dbReference type="ARBA" id="ARBA00004613"/>
    </source>
</evidence>
<feature type="domain" description="Single" evidence="3">
    <location>
        <begin position="30"/>
        <end position="98"/>
    </location>
</feature>
<dbReference type="Proteomes" id="UP000007151">
    <property type="component" value="Unassembled WGS sequence"/>
</dbReference>
<dbReference type="GO" id="GO:0005576">
    <property type="term" value="C:extracellular region"/>
    <property type="evidence" value="ECO:0007669"/>
    <property type="project" value="UniProtKB-SubCell"/>
</dbReference>
<evidence type="ECO:0000313" key="4">
    <source>
        <dbReference type="EMBL" id="OWR50102.1"/>
    </source>
</evidence>